<evidence type="ECO:0000313" key="6">
    <source>
        <dbReference type="Proteomes" id="UP000762676"/>
    </source>
</evidence>
<keyword evidence="3" id="KW-0808">Transferase</keyword>
<dbReference type="AlphaFoldDB" id="A0AAV4K2C3"/>
<comment type="caution">
    <text evidence="5">The sequence shown here is derived from an EMBL/GenBank/DDBJ whole genome shotgun (WGS) entry which is preliminary data.</text>
</comment>
<evidence type="ECO:0000256" key="2">
    <source>
        <dbReference type="ARBA" id="ARBA00022603"/>
    </source>
</evidence>
<evidence type="ECO:0000259" key="4">
    <source>
        <dbReference type="Pfam" id="PF08241"/>
    </source>
</evidence>
<feature type="domain" description="Methyltransferase type 11" evidence="4">
    <location>
        <begin position="41"/>
        <end position="132"/>
    </location>
</feature>
<dbReference type="Pfam" id="PF08241">
    <property type="entry name" value="Methyltransf_11"/>
    <property type="match status" value="1"/>
</dbReference>
<dbReference type="PANTHER" id="PTHR44942">
    <property type="entry name" value="METHYLTRANSF_11 DOMAIN-CONTAINING PROTEIN"/>
    <property type="match status" value="1"/>
</dbReference>
<dbReference type="SUPFAM" id="SSF53335">
    <property type="entry name" value="S-adenosyl-L-methionine-dependent methyltransferases"/>
    <property type="match status" value="1"/>
</dbReference>
<dbReference type="InterPro" id="IPR051052">
    <property type="entry name" value="Diverse_substrate_MTase"/>
</dbReference>
<proteinExistence type="inferred from homology"/>
<dbReference type="Proteomes" id="UP000762676">
    <property type="component" value="Unassembled WGS sequence"/>
</dbReference>
<accession>A0AAV4K2C3</accession>
<dbReference type="InterPro" id="IPR013216">
    <property type="entry name" value="Methyltransf_11"/>
</dbReference>
<dbReference type="PANTHER" id="PTHR44942:SF4">
    <property type="entry name" value="METHYLTRANSFERASE TYPE 11 DOMAIN-CONTAINING PROTEIN"/>
    <property type="match status" value="1"/>
</dbReference>
<dbReference type="InterPro" id="IPR029063">
    <property type="entry name" value="SAM-dependent_MTases_sf"/>
</dbReference>
<protein>
    <submittedName>
        <fullName evidence="5">Trans-aconitate 2-methyltransferase</fullName>
    </submittedName>
</protein>
<evidence type="ECO:0000313" key="5">
    <source>
        <dbReference type="EMBL" id="GFS27892.1"/>
    </source>
</evidence>
<evidence type="ECO:0000256" key="3">
    <source>
        <dbReference type="ARBA" id="ARBA00022679"/>
    </source>
</evidence>
<evidence type="ECO:0000256" key="1">
    <source>
        <dbReference type="ARBA" id="ARBA00008361"/>
    </source>
</evidence>
<dbReference type="GO" id="GO:0032259">
    <property type="term" value="P:methylation"/>
    <property type="evidence" value="ECO:0007669"/>
    <property type="project" value="UniProtKB-KW"/>
</dbReference>
<dbReference type="CDD" id="cd02440">
    <property type="entry name" value="AdoMet_MTases"/>
    <property type="match status" value="1"/>
</dbReference>
<reference evidence="5 6" key="1">
    <citation type="journal article" date="2021" name="Elife">
        <title>Chloroplast acquisition without the gene transfer in kleptoplastic sea slugs, Plakobranchus ocellatus.</title>
        <authorList>
            <person name="Maeda T."/>
            <person name="Takahashi S."/>
            <person name="Yoshida T."/>
            <person name="Shimamura S."/>
            <person name="Takaki Y."/>
            <person name="Nagai Y."/>
            <person name="Toyoda A."/>
            <person name="Suzuki Y."/>
            <person name="Arimoto A."/>
            <person name="Ishii H."/>
            <person name="Satoh N."/>
            <person name="Nishiyama T."/>
            <person name="Hasebe M."/>
            <person name="Maruyama T."/>
            <person name="Minagawa J."/>
            <person name="Obokata J."/>
            <person name="Shigenobu S."/>
        </authorList>
    </citation>
    <scope>NUCLEOTIDE SEQUENCE [LARGE SCALE GENOMIC DNA]</scope>
</reference>
<name>A0AAV4K2C3_9GAST</name>
<keyword evidence="2" id="KW-0489">Methyltransferase</keyword>
<dbReference type="Gene3D" id="3.40.50.150">
    <property type="entry name" value="Vaccinia Virus protein VP39"/>
    <property type="match status" value="1"/>
</dbReference>
<keyword evidence="6" id="KW-1185">Reference proteome</keyword>
<dbReference type="GO" id="GO:0008757">
    <property type="term" value="F:S-adenosylmethionine-dependent methyltransferase activity"/>
    <property type="evidence" value="ECO:0007669"/>
    <property type="project" value="InterPro"/>
</dbReference>
<organism evidence="5 6">
    <name type="scientific">Elysia marginata</name>
    <dbReference type="NCBI Taxonomy" id="1093978"/>
    <lineage>
        <taxon>Eukaryota</taxon>
        <taxon>Metazoa</taxon>
        <taxon>Spiralia</taxon>
        <taxon>Lophotrochozoa</taxon>
        <taxon>Mollusca</taxon>
        <taxon>Gastropoda</taxon>
        <taxon>Heterobranchia</taxon>
        <taxon>Euthyneura</taxon>
        <taxon>Panpulmonata</taxon>
        <taxon>Sacoglossa</taxon>
        <taxon>Placobranchoidea</taxon>
        <taxon>Plakobranchidae</taxon>
        <taxon>Elysia</taxon>
    </lineage>
</organism>
<sequence>MFTETAHVQNYAKYRMRYGESVFKYIVDYCKEARPGLDLCVDVGCGSGQSTTGFAGYFKKVVGVDISEHQISQAPKDLPNVEFKVASAEELTFLEAESVDLWASGQSFSYMAEKETFAEADRVLKPGGTLAIFGYLTLKGKEQPINEVLYKIISKVLPYWPQESKAIFNKFKHVNLPYPGWIRKNDIVSPHHVTLEELTGVFASFYSVVAYMKAHPEEDFLKDIETR</sequence>
<comment type="similarity">
    <text evidence="1">Belongs to the methyltransferase superfamily.</text>
</comment>
<dbReference type="EMBL" id="BMAT01010577">
    <property type="protein sequence ID" value="GFS27892.1"/>
    <property type="molecule type" value="Genomic_DNA"/>
</dbReference>
<gene>
    <name evidence="5" type="ORF">ElyMa_005314700</name>
</gene>